<evidence type="ECO:0000313" key="3">
    <source>
        <dbReference type="WBParaSite" id="HCON_00151960-00001"/>
    </source>
</evidence>
<dbReference type="Proteomes" id="UP000025227">
    <property type="component" value="Unplaced"/>
</dbReference>
<protein>
    <submittedName>
        <fullName evidence="3">Uncharacterized protein</fullName>
    </submittedName>
</protein>
<feature type="compositionally biased region" description="Basic and acidic residues" evidence="1">
    <location>
        <begin position="47"/>
        <end position="56"/>
    </location>
</feature>
<keyword evidence="2" id="KW-1185">Reference proteome</keyword>
<evidence type="ECO:0000313" key="2">
    <source>
        <dbReference type="Proteomes" id="UP000025227"/>
    </source>
</evidence>
<feature type="region of interest" description="Disordered" evidence="1">
    <location>
        <begin position="1"/>
        <end position="21"/>
    </location>
</feature>
<sequence>MLRGNEMLGISLSTRGPKGIRSSELGHELIRGFVVYVKESKTRTIADDRNPRDVKRTPGRKLSRWSDFPTDALNERRTMPRVPQARKIHRTTLASERRLETSLAPT</sequence>
<proteinExistence type="predicted"/>
<reference evidence="3" key="1">
    <citation type="submission" date="2020-12" db="UniProtKB">
        <authorList>
            <consortium name="WormBaseParasite"/>
        </authorList>
    </citation>
    <scope>IDENTIFICATION</scope>
    <source>
        <strain evidence="3">MHco3</strain>
    </source>
</reference>
<dbReference type="AlphaFoldDB" id="A0A7I4YWK6"/>
<name>A0A7I4YWK6_HAECO</name>
<feature type="region of interest" description="Disordered" evidence="1">
    <location>
        <begin position="47"/>
        <end position="106"/>
    </location>
</feature>
<evidence type="ECO:0000256" key="1">
    <source>
        <dbReference type="SAM" id="MobiDB-lite"/>
    </source>
</evidence>
<dbReference type="WBParaSite" id="HCON_00151960-00001">
    <property type="protein sequence ID" value="HCON_00151960-00001"/>
    <property type="gene ID" value="HCON_00151960"/>
</dbReference>
<organism evidence="2 3">
    <name type="scientific">Haemonchus contortus</name>
    <name type="common">Barber pole worm</name>
    <dbReference type="NCBI Taxonomy" id="6289"/>
    <lineage>
        <taxon>Eukaryota</taxon>
        <taxon>Metazoa</taxon>
        <taxon>Ecdysozoa</taxon>
        <taxon>Nematoda</taxon>
        <taxon>Chromadorea</taxon>
        <taxon>Rhabditida</taxon>
        <taxon>Rhabditina</taxon>
        <taxon>Rhabditomorpha</taxon>
        <taxon>Strongyloidea</taxon>
        <taxon>Trichostrongylidae</taxon>
        <taxon>Haemonchus</taxon>
    </lineage>
</organism>
<accession>A0A7I4YWK6</accession>